<reference evidence="1 2" key="1">
    <citation type="submission" date="2016-08" db="EMBL/GenBank/DDBJ databases">
        <authorList>
            <consortium name="Pathogen Informatics"/>
        </authorList>
    </citation>
    <scope>NUCLEOTIDE SEQUENCE [LARGE SCALE GENOMIC DNA]</scope>
    <source>
        <strain evidence="1 2">DS</strain>
    </source>
</reference>
<accession>A0A1C6YH75</accession>
<evidence type="ECO:0000313" key="2">
    <source>
        <dbReference type="Proteomes" id="UP000507536"/>
    </source>
</evidence>
<name>A0A1C6YH75_PLACE</name>
<organism evidence="1 2">
    <name type="scientific">Plasmodium chabaudi adami</name>
    <dbReference type="NCBI Taxonomy" id="5826"/>
    <lineage>
        <taxon>Eukaryota</taxon>
        <taxon>Sar</taxon>
        <taxon>Alveolata</taxon>
        <taxon>Apicomplexa</taxon>
        <taxon>Aconoidasida</taxon>
        <taxon>Haemosporida</taxon>
        <taxon>Plasmodiidae</taxon>
        <taxon>Plasmodium</taxon>
        <taxon>Plasmodium (Vinckeia)</taxon>
    </lineage>
</organism>
<proteinExistence type="predicted"/>
<dbReference type="Proteomes" id="UP000507536">
    <property type="component" value="Chromosome 11"/>
</dbReference>
<evidence type="ECO:0000313" key="1">
    <source>
        <dbReference type="EMBL" id="SCM22523.1"/>
    </source>
</evidence>
<protein>
    <submittedName>
        <fullName evidence="1">Uncharacterized protein</fullName>
    </submittedName>
</protein>
<dbReference type="EMBL" id="LT608191">
    <property type="protein sequence ID" value="SCM22523.1"/>
    <property type="molecule type" value="Genomic_DNA"/>
</dbReference>
<sequence>MKDAITNMNFDDNDKHREWRYKNSYSPIGLINCYLDGIFDKRATQELGRWKSSEEMSIDDKKIKEANENCISTYLYKSSQMINLSLKKGSEEYAEICKMCIHMFTSQEECLNNSVNIVWNGAVIMTPVLYMKYDSRDLKKNEGMIINYPVTYIFSKLLTNLIVLILHNKYDITYISNTLQNLFIHELSNNLSNLSKGHGLFDEQMSLYTDSLNNIFDQIPNNNKTINVLDHFTYFEAYLDRAQMINTKLLFLSKHQYWTQKRRATRRKSLLSVFYKLNSYKSMDDHIKDIYNFVYTNYATIEGLKSIYNDEKKILYTKEEEDFRLYYVRNAPLIKNHCSLYIVTAISWFLNQVNINMYDNNKDVLTIFRDKFSSENINKIIKSIYIYKDFYEKTVINVCLQAVEDVIKIVDSTMLSHANKEVKLLKNNLTFSNLIRSMELILLQSKINSISKEEDQPNDDDHDMAISYELKSNENLICLMKQLSKEMEFYASSLKSDYFKKPIKENYNNFKTNVPYISHEAELYFCTLPGRYFVNRIFSTDILHLINMQFQ</sequence>
<gene>
    <name evidence="1" type="ORF">PCHDS_000284900</name>
</gene>
<dbReference type="AlphaFoldDB" id="A0A1C6YH75"/>